<feature type="transmembrane region" description="Helical" evidence="1">
    <location>
        <begin position="6"/>
        <end position="29"/>
    </location>
</feature>
<keyword evidence="1" id="KW-0812">Transmembrane</keyword>
<organism evidence="2 3">
    <name type="scientific">Pontibacter fetidus</name>
    <dbReference type="NCBI Taxonomy" id="2700082"/>
    <lineage>
        <taxon>Bacteria</taxon>
        <taxon>Pseudomonadati</taxon>
        <taxon>Bacteroidota</taxon>
        <taxon>Cytophagia</taxon>
        <taxon>Cytophagales</taxon>
        <taxon>Hymenobacteraceae</taxon>
        <taxon>Pontibacter</taxon>
    </lineage>
</organism>
<keyword evidence="1" id="KW-1133">Transmembrane helix</keyword>
<evidence type="ECO:0000256" key="1">
    <source>
        <dbReference type="SAM" id="Phobius"/>
    </source>
</evidence>
<gene>
    <name evidence="2" type="ORF">GWO68_07940</name>
</gene>
<dbReference type="Proteomes" id="UP000478546">
    <property type="component" value="Unassembled WGS sequence"/>
</dbReference>
<sequence>MNQPVIASMVLGIVLFTISSSIVSVTASVNGGSKDKNRKIKPTITSAIVSI</sequence>
<dbReference type="EMBL" id="JAAEAA010000008">
    <property type="protein sequence ID" value="NDK55843.1"/>
    <property type="molecule type" value="Genomic_DNA"/>
</dbReference>
<reference evidence="2 3" key="1">
    <citation type="submission" date="2020-01" db="EMBL/GenBank/DDBJ databases">
        <authorList>
            <person name="Kim M.K."/>
        </authorList>
    </citation>
    <scope>NUCLEOTIDE SEQUENCE [LARGE SCALE GENOMIC DNA]</scope>
    <source>
        <strain evidence="2 3">BT213</strain>
    </source>
</reference>
<evidence type="ECO:0000313" key="3">
    <source>
        <dbReference type="Proteomes" id="UP000478546"/>
    </source>
</evidence>
<accession>A0A6B2H0L8</accession>
<protein>
    <submittedName>
        <fullName evidence="2">Uncharacterized protein</fullName>
    </submittedName>
</protein>
<name>A0A6B2H0L8_9BACT</name>
<proteinExistence type="predicted"/>
<dbReference type="AlphaFoldDB" id="A0A6B2H0L8"/>
<keyword evidence="3" id="KW-1185">Reference proteome</keyword>
<keyword evidence="1" id="KW-0472">Membrane</keyword>
<comment type="caution">
    <text evidence="2">The sequence shown here is derived from an EMBL/GenBank/DDBJ whole genome shotgun (WGS) entry which is preliminary data.</text>
</comment>
<evidence type="ECO:0000313" key="2">
    <source>
        <dbReference type="EMBL" id="NDK55843.1"/>
    </source>
</evidence>